<name>A0A849CRD4_PASMD</name>
<accession>A0A849CRD4</accession>
<evidence type="ECO:0000313" key="2">
    <source>
        <dbReference type="EMBL" id="NNI80076.1"/>
    </source>
</evidence>
<comment type="caution">
    <text evidence="2">The sequence shown here is derived from an EMBL/GenBank/DDBJ whole genome shotgun (WGS) entry which is preliminary data.</text>
</comment>
<gene>
    <name evidence="2" type="ORF">C2800_11755</name>
</gene>
<reference evidence="2 3" key="1">
    <citation type="journal article" date="2018" name="Front. Microbiol.">
        <title>Genetic and Phylogenetic Characteristics of Pasteurella multocida Isolates From Different Host Species.</title>
        <authorList>
            <person name="Peng Z."/>
            <person name="Liang W."/>
            <person name="Wang F."/>
            <person name="Xu Z."/>
            <person name="Xie Z."/>
            <person name="Lian Z."/>
            <person name="Hua L."/>
            <person name="Zhou R."/>
            <person name="Chen H."/>
            <person name="Wu B."/>
        </authorList>
    </citation>
    <scope>NUCLEOTIDE SEQUENCE [LARGE SCALE GENOMIC DNA]</scope>
    <source>
        <strain evidence="2 3">HNA06</strain>
    </source>
</reference>
<feature type="compositionally biased region" description="Polar residues" evidence="1">
    <location>
        <begin position="136"/>
        <end position="148"/>
    </location>
</feature>
<dbReference type="AlphaFoldDB" id="A0A849CRD4"/>
<evidence type="ECO:0000313" key="3">
    <source>
        <dbReference type="Proteomes" id="UP000540079"/>
    </source>
</evidence>
<feature type="compositionally biased region" description="Polar residues" evidence="1">
    <location>
        <begin position="115"/>
        <end position="127"/>
    </location>
</feature>
<feature type="region of interest" description="Disordered" evidence="1">
    <location>
        <begin position="115"/>
        <end position="169"/>
    </location>
</feature>
<evidence type="ECO:0000256" key="1">
    <source>
        <dbReference type="SAM" id="MobiDB-lite"/>
    </source>
</evidence>
<evidence type="ECO:0008006" key="4">
    <source>
        <dbReference type="Google" id="ProtNLM"/>
    </source>
</evidence>
<sequence>MSVGKLLIDDQPLQVLPELAKAIGLNEAIFVQQLHYFLNISKHKYEDRIWIYNTIDEWCEIFPFWSKKTIQRTIKKLEEMGLILSTNKLNKMKMDKTKWYSIAYEKIEELTSQNDQMRCDQNGSSMRSKWDDRYSQNDQMSCGQNDHTNNQRKDFYTEENTPLPPKVENSNDLENAFDVFWKVYKVKVNKAGALKSFKSAYKKYSQKAKCTAKQFAQMLADDVQKRLSLGQFGFDKLHPTTYLNNARWEDEYTQPAQFKGSQSANNSYQDDGSWAVNSVIVQDGDGKVRVVDRDCEVVL</sequence>
<proteinExistence type="predicted"/>
<dbReference type="EMBL" id="PPVL01000027">
    <property type="protein sequence ID" value="NNI80076.1"/>
    <property type="molecule type" value="Genomic_DNA"/>
</dbReference>
<protein>
    <recommendedName>
        <fullName evidence="4">Replication protein</fullName>
    </recommendedName>
</protein>
<organism evidence="2 3">
    <name type="scientific">Pasteurella multocida</name>
    <dbReference type="NCBI Taxonomy" id="747"/>
    <lineage>
        <taxon>Bacteria</taxon>
        <taxon>Pseudomonadati</taxon>
        <taxon>Pseudomonadota</taxon>
        <taxon>Gammaproteobacteria</taxon>
        <taxon>Pasteurellales</taxon>
        <taxon>Pasteurellaceae</taxon>
        <taxon>Pasteurella</taxon>
    </lineage>
</organism>
<dbReference type="RefSeq" id="WP_014390723.1">
    <property type="nucleotide sequence ID" value="NZ_CP090428.1"/>
</dbReference>
<dbReference type="Proteomes" id="UP000540079">
    <property type="component" value="Unassembled WGS sequence"/>
</dbReference>